<name>A0ACA9S859_9GLOM</name>
<proteinExistence type="predicted"/>
<dbReference type="Proteomes" id="UP000789920">
    <property type="component" value="Unassembled WGS sequence"/>
</dbReference>
<sequence>FMLAATYHLPYGRSGDDYVTDLIDENLVKREAKALRHSLDHLVEHRNIQVTCLLSGWEVTSLSNARTDFVTSKVVTQHYNWKGIRLATRILDMKNSGIIIDAFIAKIMKRDKFI</sequence>
<organism evidence="1 2">
    <name type="scientific">Racocetra persica</name>
    <dbReference type="NCBI Taxonomy" id="160502"/>
    <lineage>
        <taxon>Eukaryota</taxon>
        <taxon>Fungi</taxon>
        <taxon>Fungi incertae sedis</taxon>
        <taxon>Mucoromycota</taxon>
        <taxon>Glomeromycotina</taxon>
        <taxon>Glomeromycetes</taxon>
        <taxon>Diversisporales</taxon>
        <taxon>Gigasporaceae</taxon>
        <taxon>Racocetra</taxon>
    </lineage>
</organism>
<comment type="caution">
    <text evidence="1">The sequence shown here is derived from an EMBL/GenBank/DDBJ whole genome shotgun (WGS) entry which is preliminary data.</text>
</comment>
<evidence type="ECO:0000313" key="2">
    <source>
        <dbReference type="Proteomes" id="UP000789920"/>
    </source>
</evidence>
<keyword evidence="2" id="KW-1185">Reference proteome</keyword>
<protein>
    <submittedName>
        <fullName evidence="1">26087_t:CDS:1</fullName>
    </submittedName>
</protein>
<reference evidence="1" key="1">
    <citation type="submission" date="2021-06" db="EMBL/GenBank/DDBJ databases">
        <authorList>
            <person name="Kallberg Y."/>
            <person name="Tangrot J."/>
            <person name="Rosling A."/>
        </authorList>
    </citation>
    <scope>NUCLEOTIDE SEQUENCE</scope>
    <source>
        <strain evidence="1">MA461A</strain>
    </source>
</reference>
<dbReference type="EMBL" id="CAJVQC010094169">
    <property type="protein sequence ID" value="CAG8827642.1"/>
    <property type="molecule type" value="Genomic_DNA"/>
</dbReference>
<gene>
    <name evidence="1" type="ORF">RPERSI_LOCUS27027</name>
</gene>
<accession>A0ACA9S859</accession>
<evidence type="ECO:0000313" key="1">
    <source>
        <dbReference type="EMBL" id="CAG8827642.1"/>
    </source>
</evidence>
<feature type="non-terminal residue" evidence="1">
    <location>
        <position position="1"/>
    </location>
</feature>